<evidence type="ECO:0000259" key="1">
    <source>
        <dbReference type="PROSITE" id="PS51462"/>
    </source>
</evidence>
<dbReference type="PROSITE" id="PS51462">
    <property type="entry name" value="NUDIX"/>
    <property type="match status" value="1"/>
</dbReference>
<dbReference type="PANTHER" id="PTHR10885:SF17">
    <property type="entry name" value="ISOPENTENYL-DIPHOSPHATE DELTA-ISOMERASE I, CHLOROPLASTIC"/>
    <property type="match status" value="1"/>
</dbReference>
<sequence>MSDENSLIFIGKSDASVSRVPASSRLMEKIECKNWLHRAFGQFLFNSKYELLLQQRSATKATFSLVWTNTCWSHPLYQESELLGENAPGARNAAQRKLLDEVGIPAEDGPVDEFIPLGRMLCKPPSDEKWEGANFLIHGHGWHAKSPDVYVMLELITRCSSFETWRLIQAPDEAADVEDVNREQLKELLRKADAGEEGLKLSSWFRLVVDILLFMLRRGDAEVKRLI</sequence>
<dbReference type="SUPFAM" id="SSF55811">
    <property type="entry name" value="Nudix"/>
    <property type="match status" value="1"/>
</dbReference>
<dbReference type="InterPro" id="IPR015797">
    <property type="entry name" value="NUDIX_hydrolase-like_dom_sf"/>
</dbReference>
<dbReference type="InterPro" id="IPR000086">
    <property type="entry name" value="NUDIX_hydrolase_dom"/>
</dbReference>
<dbReference type="Gene3D" id="3.90.79.10">
    <property type="entry name" value="Nucleoside Triphosphate Pyrophosphohydrolase"/>
    <property type="match status" value="1"/>
</dbReference>
<dbReference type="Proteomes" id="UP000827889">
    <property type="component" value="Chromosome 10"/>
</dbReference>
<protein>
    <submittedName>
        <fullName evidence="3">Isopentenyl-diphosphate Delta-isomerase I-like</fullName>
    </submittedName>
</protein>
<reference evidence="3" key="1">
    <citation type="submission" date="2025-08" db="UniProtKB">
        <authorList>
            <consortium name="RefSeq"/>
        </authorList>
    </citation>
    <scope>IDENTIFICATION</scope>
    <source>
        <tissue evidence="3">Leaf</tissue>
    </source>
</reference>
<dbReference type="GeneID" id="125312575"/>
<evidence type="ECO:0000313" key="3">
    <source>
        <dbReference type="RefSeq" id="XP_048127802.1"/>
    </source>
</evidence>
<proteinExistence type="predicted"/>
<evidence type="ECO:0000313" key="2">
    <source>
        <dbReference type="Proteomes" id="UP000827889"/>
    </source>
</evidence>
<feature type="domain" description="Nudix hydrolase" evidence="1">
    <location>
        <begin position="35"/>
        <end position="207"/>
    </location>
</feature>
<dbReference type="RefSeq" id="XP_048127802.1">
    <property type="nucleotide sequence ID" value="XM_048271845.1"/>
</dbReference>
<organism evidence="2 3">
    <name type="scientific">Rhodamnia argentea</name>
    <dbReference type="NCBI Taxonomy" id="178133"/>
    <lineage>
        <taxon>Eukaryota</taxon>
        <taxon>Viridiplantae</taxon>
        <taxon>Streptophyta</taxon>
        <taxon>Embryophyta</taxon>
        <taxon>Tracheophyta</taxon>
        <taxon>Spermatophyta</taxon>
        <taxon>Magnoliopsida</taxon>
        <taxon>eudicotyledons</taxon>
        <taxon>Gunneridae</taxon>
        <taxon>Pentapetalae</taxon>
        <taxon>rosids</taxon>
        <taxon>malvids</taxon>
        <taxon>Myrtales</taxon>
        <taxon>Myrtaceae</taxon>
        <taxon>Myrtoideae</taxon>
        <taxon>Myrteae</taxon>
        <taxon>Australasian group</taxon>
        <taxon>Rhodamnia</taxon>
    </lineage>
</organism>
<accession>A0ABM3GTY6</accession>
<name>A0ABM3GTY6_9MYRT</name>
<dbReference type="PANTHER" id="PTHR10885">
    <property type="entry name" value="ISOPENTENYL-DIPHOSPHATE DELTA-ISOMERASE"/>
    <property type="match status" value="1"/>
</dbReference>
<keyword evidence="2" id="KW-1185">Reference proteome</keyword>
<gene>
    <name evidence="3" type="primary">LOC125312575</name>
</gene>